<dbReference type="OrthoDB" id="7331812at2759"/>
<evidence type="ECO:0000256" key="2">
    <source>
        <dbReference type="SAM" id="Phobius"/>
    </source>
</evidence>
<evidence type="ECO:0000256" key="1">
    <source>
        <dbReference type="SAM" id="MobiDB-lite"/>
    </source>
</evidence>
<gene>
    <name evidence="4" type="ORF">pdam_00011720</name>
</gene>
<evidence type="ECO:0000313" key="4">
    <source>
        <dbReference type="EMBL" id="RMX37466.1"/>
    </source>
</evidence>
<keyword evidence="5" id="KW-1185">Reference proteome</keyword>
<feature type="transmembrane region" description="Helical" evidence="2">
    <location>
        <begin position="283"/>
        <end position="303"/>
    </location>
</feature>
<dbReference type="Pfam" id="PF13613">
    <property type="entry name" value="HTH_Tnp_4"/>
    <property type="match status" value="1"/>
</dbReference>
<dbReference type="OMA" id="MINEGQT"/>
<dbReference type="InterPro" id="IPR027805">
    <property type="entry name" value="Transposase_HTH_dom"/>
</dbReference>
<feature type="domain" description="Transposase Helix-turn-helix" evidence="3">
    <location>
        <begin position="262"/>
        <end position="305"/>
    </location>
</feature>
<sequence length="306" mass="35655">MVHCVVFSFGCRRDWDKGIGFYQIPSVIKNKSAFEEELTIKRKGKWIQAISQGDIKAKDVLKNERVCGKYFVSGKPSPYWDKHNVDWVPTLELKKKSYGREIDYEVRAKRQERAKKREEHAIKQQEHEAAEKRQKLSERSLPVAQIDLNQPITSTEEEKTGNEDAFSSDLTACDEGNESDEIRTKIIRDAKYQADTELKDLECQTTELEYMFQKSTYWAPDIDFFNSDEKVCFYTGLPSLEVLMVVFDHVASHVKKQTQSINRFQEFIIVLMKLRLNVPLQDLAYCFVVLISTISRVFFHLIVVMD</sequence>
<reference evidence="4 5" key="1">
    <citation type="journal article" date="2018" name="Sci. Rep.">
        <title>Comparative analysis of the Pocillopora damicornis genome highlights role of immune system in coral evolution.</title>
        <authorList>
            <person name="Cunning R."/>
            <person name="Bay R.A."/>
            <person name="Gillette P."/>
            <person name="Baker A.C."/>
            <person name="Traylor-Knowles N."/>
        </authorList>
    </citation>
    <scope>NUCLEOTIDE SEQUENCE [LARGE SCALE GENOMIC DNA]</scope>
    <source>
        <strain evidence="4">RSMAS</strain>
        <tissue evidence="4">Whole animal</tissue>
    </source>
</reference>
<keyword evidence="2" id="KW-0812">Transmembrane</keyword>
<keyword evidence="2" id="KW-0472">Membrane</keyword>
<protein>
    <recommendedName>
        <fullName evidence="3">Transposase Helix-turn-helix domain-containing protein</fullName>
    </recommendedName>
</protein>
<dbReference type="PANTHER" id="PTHR23080">
    <property type="entry name" value="THAP DOMAIN PROTEIN"/>
    <property type="match status" value="1"/>
</dbReference>
<evidence type="ECO:0000313" key="5">
    <source>
        <dbReference type="Proteomes" id="UP000275408"/>
    </source>
</evidence>
<dbReference type="AlphaFoldDB" id="A0A3M6T7S4"/>
<dbReference type="EMBL" id="RCHS01004116">
    <property type="protein sequence ID" value="RMX37466.1"/>
    <property type="molecule type" value="Genomic_DNA"/>
</dbReference>
<keyword evidence="2" id="KW-1133">Transmembrane helix</keyword>
<accession>A0A3M6T7S4</accession>
<feature type="compositionally biased region" description="Basic and acidic residues" evidence="1">
    <location>
        <begin position="115"/>
        <end position="138"/>
    </location>
</feature>
<dbReference type="STRING" id="46731.A0A3M6T7S4"/>
<evidence type="ECO:0000259" key="3">
    <source>
        <dbReference type="Pfam" id="PF13613"/>
    </source>
</evidence>
<organism evidence="4 5">
    <name type="scientific">Pocillopora damicornis</name>
    <name type="common">Cauliflower coral</name>
    <name type="synonym">Millepora damicornis</name>
    <dbReference type="NCBI Taxonomy" id="46731"/>
    <lineage>
        <taxon>Eukaryota</taxon>
        <taxon>Metazoa</taxon>
        <taxon>Cnidaria</taxon>
        <taxon>Anthozoa</taxon>
        <taxon>Hexacorallia</taxon>
        <taxon>Scleractinia</taxon>
        <taxon>Astrocoeniina</taxon>
        <taxon>Pocilloporidae</taxon>
        <taxon>Pocillopora</taxon>
    </lineage>
</organism>
<comment type="caution">
    <text evidence="4">The sequence shown here is derived from an EMBL/GenBank/DDBJ whole genome shotgun (WGS) entry which is preliminary data.</text>
</comment>
<dbReference type="Proteomes" id="UP000275408">
    <property type="component" value="Unassembled WGS sequence"/>
</dbReference>
<dbReference type="PANTHER" id="PTHR23080:SF63">
    <property type="entry name" value="TICK TRANSPOSON"/>
    <property type="match status" value="1"/>
</dbReference>
<feature type="region of interest" description="Disordered" evidence="1">
    <location>
        <begin position="115"/>
        <end position="176"/>
    </location>
</feature>
<name>A0A3M6T7S4_POCDA</name>
<proteinExistence type="predicted"/>